<evidence type="ECO:0000256" key="1">
    <source>
        <dbReference type="ARBA" id="ARBA00023002"/>
    </source>
</evidence>
<dbReference type="CDD" id="cd07129">
    <property type="entry name" value="ALDH_KGSADH"/>
    <property type="match status" value="1"/>
</dbReference>
<dbReference type="SUPFAM" id="SSF53720">
    <property type="entry name" value="ALDH-like"/>
    <property type="match status" value="1"/>
</dbReference>
<evidence type="ECO:0000313" key="4">
    <source>
        <dbReference type="Proteomes" id="UP000016521"/>
    </source>
</evidence>
<dbReference type="Gene3D" id="3.40.605.10">
    <property type="entry name" value="Aldehyde Dehydrogenase, Chain A, domain 1"/>
    <property type="match status" value="1"/>
</dbReference>
<protein>
    <submittedName>
        <fullName evidence="3">NADP-dependent aldehyde dehydrogenase</fullName>
    </submittedName>
</protein>
<sequence>MLAFAAKTNLKDQQALAIKTERKQELTMNLSGKSYINGAWQAAQAATTFYAFCPATNEALTQAFFNASEAQVEEAVNAAEQAFKAYRKTSMTARAEFLETIAQEILALGDELITTTMAETNLPRPRLEGERGRTVNQLNAFAAALRDNLTELSLDKEEQADPNRTPLPKPKSQLKHIPIGTVAVFGASNFPYAFSTLGGDTAAALAAGCPVVYKGHPAHPATCELMTKAIATAISKCDMPSGVFSMLQATAYDVAHWLVEAKPIKAVGFTGSFGVAKALQDTIAKRHEPIPLYGELGSVNPQIVLPEKVQAKGAELGAQFVQSLLMGNGQFCTSPGIWLVPRNSSQTFIETTKRHISEAPSDTLLTPGILKAYQNSIAALKAHPQVTLLSAGEQAQPFHASAHLFLTDSESFATDARLKEEVFGPSALVVSYDNLAQLEDLIADLDGQLTASIHGTESDLYQAEGIIEALQYRVGRLIYGQMPTGVEVCATMNHGGPFPSSTDVRSTSVGLEALKRFVRPICIQS</sequence>
<evidence type="ECO:0000313" key="3">
    <source>
        <dbReference type="EMBL" id="ATD06302.1"/>
    </source>
</evidence>
<dbReference type="Pfam" id="PF00171">
    <property type="entry name" value="Aldedh"/>
    <property type="match status" value="1"/>
</dbReference>
<dbReference type="PANTHER" id="PTHR43353">
    <property type="entry name" value="SUCCINATE-SEMIALDEHYDE DEHYDROGENASE, MITOCHONDRIAL"/>
    <property type="match status" value="1"/>
</dbReference>
<dbReference type="EMBL" id="CP011924">
    <property type="protein sequence ID" value="ATD06302.1"/>
    <property type="molecule type" value="Genomic_DNA"/>
</dbReference>
<keyword evidence="4" id="KW-1185">Reference proteome</keyword>
<dbReference type="Gene3D" id="3.40.309.10">
    <property type="entry name" value="Aldehyde Dehydrogenase, Chain A, domain 2"/>
    <property type="match status" value="1"/>
</dbReference>
<dbReference type="PANTHER" id="PTHR43353:SF3">
    <property type="entry name" value="ALDEHYDE DEHYDROGENASE-RELATED"/>
    <property type="match status" value="1"/>
</dbReference>
<reference evidence="3 4" key="1">
    <citation type="submission" date="2015-06" db="EMBL/GenBank/DDBJ databases">
        <authorList>
            <person name="Xie B.-B."/>
            <person name="Rong J.-C."/>
            <person name="Qin Q.-L."/>
            <person name="Zhang Y.-Z."/>
        </authorList>
    </citation>
    <scope>NUCLEOTIDE SEQUENCE [LARGE SCALE GENOMIC DNA]</scope>
    <source>
        <strain evidence="3 4">JCM 20779</strain>
    </source>
</reference>
<feature type="domain" description="Aldehyde dehydrogenase" evidence="2">
    <location>
        <begin position="40"/>
        <end position="505"/>
    </location>
</feature>
<name>A0ABM6NC81_PSEO7</name>
<dbReference type="InterPro" id="IPR050740">
    <property type="entry name" value="Aldehyde_DH_Superfamily"/>
</dbReference>
<dbReference type="InterPro" id="IPR044151">
    <property type="entry name" value="ALDH_KGSADH"/>
</dbReference>
<dbReference type="Proteomes" id="UP000016521">
    <property type="component" value="Chromosome I"/>
</dbReference>
<proteinExistence type="predicted"/>
<gene>
    <name evidence="3" type="primary">aldH</name>
    <name evidence="3" type="ORF">PPIS_a1128</name>
</gene>
<dbReference type="InterPro" id="IPR016163">
    <property type="entry name" value="Ald_DH_C"/>
</dbReference>
<keyword evidence="1" id="KW-0560">Oxidoreductase</keyword>
<evidence type="ECO:0000259" key="2">
    <source>
        <dbReference type="Pfam" id="PF00171"/>
    </source>
</evidence>
<dbReference type="InterPro" id="IPR016161">
    <property type="entry name" value="Ald_DH/histidinol_DH"/>
</dbReference>
<dbReference type="InterPro" id="IPR015590">
    <property type="entry name" value="Aldehyde_DH_dom"/>
</dbReference>
<accession>A0ABM6NC81</accession>
<dbReference type="InterPro" id="IPR016162">
    <property type="entry name" value="Ald_DH_N"/>
</dbReference>
<organism evidence="3 4">
    <name type="scientific">Pseudoalteromonas piscicida</name>
    <dbReference type="NCBI Taxonomy" id="43662"/>
    <lineage>
        <taxon>Bacteria</taxon>
        <taxon>Pseudomonadati</taxon>
        <taxon>Pseudomonadota</taxon>
        <taxon>Gammaproteobacteria</taxon>
        <taxon>Alteromonadales</taxon>
        <taxon>Pseudoalteromonadaceae</taxon>
        <taxon>Pseudoalteromonas</taxon>
    </lineage>
</organism>